<dbReference type="STRING" id="356829.BITS_1870"/>
<dbReference type="EMBL" id="JGZU01000021">
    <property type="protein sequence ID" value="KFJ04004.1"/>
    <property type="molecule type" value="Genomic_DNA"/>
</dbReference>
<keyword evidence="6" id="KW-1185">Reference proteome</keyword>
<keyword evidence="5" id="KW-0436">Ligase</keyword>
<gene>
    <name evidence="5" type="ORF">BITS_1870</name>
</gene>
<feature type="compositionally biased region" description="Polar residues" evidence="3">
    <location>
        <begin position="249"/>
        <end position="260"/>
    </location>
</feature>
<dbReference type="EC" id="6.3.2.7" evidence="5"/>
<name>A0A087E8A3_9BIFI</name>
<evidence type="ECO:0000256" key="3">
    <source>
        <dbReference type="SAM" id="MobiDB-lite"/>
    </source>
</evidence>
<evidence type="ECO:0000259" key="4">
    <source>
        <dbReference type="Pfam" id="PF08245"/>
    </source>
</evidence>
<dbReference type="PANTHER" id="PTHR23135:SF4">
    <property type="entry name" value="UDP-N-ACETYLMURAMOYL-L-ALANYL-D-GLUTAMATE--2,6-DIAMINOPIMELATE LIGASE MURE HOMOLOG, CHLOROPLASTIC"/>
    <property type="match status" value="1"/>
</dbReference>
<dbReference type="InterPro" id="IPR036565">
    <property type="entry name" value="Mur-like_cat_sf"/>
</dbReference>
<dbReference type="Proteomes" id="UP000029080">
    <property type="component" value="Unassembled WGS sequence"/>
</dbReference>
<evidence type="ECO:0000256" key="2">
    <source>
        <dbReference type="ARBA" id="ARBA00023306"/>
    </source>
</evidence>
<proteinExistence type="predicted"/>
<accession>A0A087E8A3</accession>
<dbReference type="GO" id="GO:0005524">
    <property type="term" value="F:ATP binding"/>
    <property type="evidence" value="ECO:0007669"/>
    <property type="project" value="InterPro"/>
</dbReference>
<dbReference type="Pfam" id="PF08245">
    <property type="entry name" value="Mur_ligase_M"/>
    <property type="match status" value="1"/>
</dbReference>
<dbReference type="eggNOG" id="COG0769">
    <property type="taxonomic scope" value="Bacteria"/>
</dbReference>
<feature type="region of interest" description="Disordered" evidence="3">
    <location>
        <begin position="239"/>
        <end position="260"/>
    </location>
</feature>
<dbReference type="GO" id="GO:0051301">
    <property type="term" value="P:cell division"/>
    <property type="evidence" value="ECO:0007669"/>
    <property type="project" value="UniProtKB-KW"/>
</dbReference>
<evidence type="ECO:0000313" key="6">
    <source>
        <dbReference type="Proteomes" id="UP000029080"/>
    </source>
</evidence>
<comment type="caution">
    <text evidence="5">The sequence shown here is derived from an EMBL/GenBank/DDBJ whole genome shotgun (WGS) entry which is preliminary data.</text>
</comment>
<feature type="non-terminal residue" evidence="5">
    <location>
        <position position="260"/>
    </location>
</feature>
<dbReference type="SUPFAM" id="SSF63418">
    <property type="entry name" value="MurE/MurF N-terminal domain"/>
    <property type="match status" value="1"/>
</dbReference>
<keyword evidence="2" id="KW-0131">Cell cycle</keyword>
<evidence type="ECO:0000313" key="5">
    <source>
        <dbReference type="EMBL" id="KFJ04004.1"/>
    </source>
</evidence>
<reference evidence="5 6" key="1">
    <citation type="submission" date="2014-03" db="EMBL/GenBank/DDBJ databases">
        <title>Genomics of Bifidobacteria.</title>
        <authorList>
            <person name="Ventura M."/>
            <person name="Milani C."/>
            <person name="Lugli G.A."/>
        </authorList>
    </citation>
    <scope>NUCLEOTIDE SEQUENCE [LARGE SCALE GENOMIC DNA]</scope>
    <source>
        <strain evidence="5 6">JCM 13495</strain>
    </source>
</reference>
<protein>
    <submittedName>
        <fullName evidence="5">UDP-N-acetylmuramoylalanyl-D-glutamate-2,6-diami nopimelate ligase</fullName>
        <ecNumber evidence="5">6.3.2.7</ecNumber>
    </submittedName>
</protein>
<dbReference type="AlphaFoldDB" id="A0A087E8A3"/>
<dbReference type="PANTHER" id="PTHR23135">
    <property type="entry name" value="MUR LIGASE FAMILY MEMBER"/>
    <property type="match status" value="1"/>
</dbReference>
<feature type="domain" description="Mur ligase central" evidence="4">
    <location>
        <begin position="136"/>
        <end position="241"/>
    </location>
</feature>
<dbReference type="InterPro" id="IPR013221">
    <property type="entry name" value="Mur_ligase_cen"/>
</dbReference>
<dbReference type="SUPFAM" id="SSF53623">
    <property type="entry name" value="MurD-like peptide ligases, catalytic domain"/>
    <property type="match status" value="1"/>
</dbReference>
<evidence type="ECO:0000256" key="1">
    <source>
        <dbReference type="ARBA" id="ARBA00022618"/>
    </source>
</evidence>
<dbReference type="InterPro" id="IPR035911">
    <property type="entry name" value="MurE/MurF_N"/>
</dbReference>
<keyword evidence="1" id="KW-0132">Cell division</keyword>
<dbReference type="GO" id="GO:0047482">
    <property type="term" value="F:UDP-N-acetylmuramoyl-L-alanyl-D-glutamate-L-lysine ligase activity"/>
    <property type="evidence" value="ECO:0007669"/>
    <property type="project" value="UniProtKB-EC"/>
</dbReference>
<dbReference type="Gene3D" id="3.40.1390.10">
    <property type="entry name" value="MurE/MurF, N-terminal domain"/>
    <property type="match status" value="1"/>
</dbReference>
<organism evidence="5 6">
    <name type="scientific">Bifidobacterium tsurumiense</name>
    <dbReference type="NCBI Taxonomy" id="356829"/>
    <lineage>
        <taxon>Bacteria</taxon>
        <taxon>Bacillati</taxon>
        <taxon>Actinomycetota</taxon>
        <taxon>Actinomycetes</taxon>
        <taxon>Bifidobacteriales</taxon>
        <taxon>Bifidobacteriaceae</taxon>
        <taxon>Bifidobacterium</taxon>
    </lineage>
</organism>
<dbReference type="Gene3D" id="3.40.1190.10">
    <property type="entry name" value="Mur-like, catalytic domain"/>
    <property type="match status" value="1"/>
</dbReference>
<sequence>MKEGSSAIMSTRPYTLTLAKAAQILTEHHLLREIIRGEQWASDPYALPDADTPFTALTYDTRQISAGSLLFIKGRFRPEYLRDADDLGLAAYVAESAYDECTQSTGLIVQNVHKAMCLLAAAYYGNPERDLTMIGITGTKGKTTTAYLTHAILNEYSHGKAALSSSLHTCVDGKTFTPSHLTTPESLDAFRMMRTAVDNGMRYLVMEVSSQAYKVHRVHGITFDIGAFLNISPNHITDHRTPHLRRLPLQQTPTHRQQPH</sequence>